<dbReference type="Pfam" id="PF00067">
    <property type="entry name" value="p450"/>
    <property type="match status" value="1"/>
</dbReference>
<dbReference type="AlphaFoldDB" id="S8CR09"/>
<dbReference type="OrthoDB" id="874162at2759"/>
<evidence type="ECO:0000256" key="2">
    <source>
        <dbReference type="ARBA" id="ARBA00004167"/>
    </source>
</evidence>
<evidence type="ECO:0000313" key="16">
    <source>
        <dbReference type="Proteomes" id="UP000015453"/>
    </source>
</evidence>
<dbReference type="InterPro" id="IPR036396">
    <property type="entry name" value="Cyt_P450_sf"/>
</dbReference>
<dbReference type="GO" id="GO:0004497">
    <property type="term" value="F:monooxygenase activity"/>
    <property type="evidence" value="ECO:0007669"/>
    <property type="project" value="UniProtKB-KW"/>
</dbReference>
<feature type="non-terminal residue" evidence="15">
    <location>
        <position position="494"/>
    </location>
</feature>
<keyword evidence="11" id="KW-0472">Membrane</keyword>
<dbReference type="GO" id="GO:0005506">
    <property type="term" value="F:iron ion binding"/>
    <property type="evidence" value="ECO:0007669"/>
    <property type="project" value="InterPro"/>
</dbReference>
<dbReference type="PRINTS" id="PR00463">
    <property type="entry name" value="EP450I"/>
</dbReference>
<keyword evidence="14" id="KW-0732">Signal</keyword>
<evidence type="ECO:0000256" key="14">
    <source>
        <dbReference type="SAM" id="SignalP"/>
    </source>
</evidence>
<dbReference type="EMBL" id="AUSU01002222">
    <property type="protein sequence ID" value="EPS69225.1"/>
    <property type="molecule type" value="Genomic_DNA"/>
</dbReference>
<dbReference type="PROSITE" id="PS00086">
    <property type="entry name" value="CYTOCHROME_P450"/>
    <property type="match status" value="1"/>
</dbReference>
<keyword evidence="6 12" id="KW-0479">Metal-binding</keyword>
<dbReference type="InterPro" id="IPR002401">
    <property type="entry name" value="Cyt_P450_E_grp-I"/>
</dbReference>
<keyword evidence="4 12" id="KW-0349">Heme</keyword>
<dbReference type="Gene3D" id="1.10.630.10">
    <property type="entry name" value="Cytochrome P450"/>
    <property type="match status" value="1"/>
</dbReference>
<dbReference type="CDD" id="cd11072">
    <property type="entry name" value="CYP71-like"/>
    <property type="match status" value="1"/>
</dbReference>
<dbReference type="FunFam" id="1.10.630.10:FF:000011">
    <property type="entry name" value="Cytochrome P450 83B1"/>
    <property type="match status" value="1"/>
</dbReference>
<feature type="binding site" description="axial binding residue" evidence="12">
    <location>
        <position position="436"/>
    </location>
    <ligand>
        <name>heme</name>
        <dbReference type="ChEBI" id="CHEBI:30413"/>
    </ligand>
    <ligandPart>
        <name>Fe</name>
        <dbReference type="ChEBI" id="CHEBI:18248"/>
    </ligandPart>
</feature>
<keyword evidence="7" id="KW-1133">Transmembrane helix</keyword>
<evidence type="ECO:0000313" key="15">
    <source>
        <dbReference type="EMBL" id="EPS69225.1"/>
    </source>
</evidence>
<comment type="subcellular location">
    <subcellularLocation>
        <location evidence="2">Membrane</location>
        <topology evidence="2">Single-pass membrane protein</topology>
    </subcellularLocation>
</comment>
<comment type="similarity">
    <text evidence="3 13">Belongs to the cytochrome P450 family.</text>
</comment>
<accession>S8CR09</accession>
<evidence type="ECO:0000256" key="4">
    <source>
        <dbReference type="ARBA" id="ARBA00022617"/>
    </source>
</evidence>
<keyword evidence="10 13" id="KW-0503">Monooxygenase</keyword>
<feature type="non-terminal residue" evidence="15">
    <location>
        <position position="1"/>
    </location>
</feature>
<keyword evidence="8 13" id="KW-0560">Oxidoreductase</keyword>
<dbReference type="PRINTS" id="PR00385">
    <property type="entry name" value="P450"/>
</dbReference>
<reference evidence="15 16" key="1">
    <citation type="journal article" date="2013" name="BMC Genomics">
        <title>The miniature genome of a carnivorous plant Genlisea aurea contains a low number of genes and short non-coding sequences.</title>
        <authorList>
            <person name="Leushkin E.V."/>
            <person name="Sutormin R.A."/>
            <person name="Nabieva E.R."/>
            <person name="Penin A.A."/>
            <person name="Kondrashov A.S."/>
            <person name="Logacheva M.D."/>
        </authorList>
    </citation>
    <scope>NUCLEOTIDE SEQUENCE [LARGE SCALE GENOMIC DNA]</scope>
</reference>
<evidence type="ECO:0000256" key="5">
    <source>
        <dbReference type="ARBA" id="ARBA00022692"/>
    </source>
</evidence>
<comment type="caution">
    <text evidence="15">The sequence shown here is derived from an EMBL/GenBank/DDBJ whole genome shotgun (WGS) entry which is preliminary data.</text>
</comment>
<evidence type="ECO:0000256" key="11">
    <source>
        <dbReference type="ARBA" id="ARBA00023136"/>
    </source>
</evidence>
<evidence type="ECO:0000256" key="13">
    <source>
        <dbReference type="RuleBase" id="RU000461"/>
    </source>
</evidence>
<keyword evidence="9 12" id="KW-0408">Iron</keyword>
<dbReference type="Proteomes" id="UP000015453">
    <property type="component" value="Unassembled WGS sequence"/>
</dbReference>
<dbReference type="GO" id="GO:0020037">
    <property type="term" value="F:heme binding"/>
    <property type="evidence" value="ECO:0007669"/>
    <property type="project" value="InterPro"/>
</dbReference>
<feature type="chain" id="PRO_5004562043" description="Cytochrome P450" evidence="14">
    <location>
        <begin position="18"/>
        <end position="494"/>
    </location>
</feature>
<comment type="cofactor">
    <cofactor evidence="1 12">
        <name>heme</name>
        <dbReference type="ChEBI" id="CHEBI:30413"/>
    </cofactor>
</comment>
<evidence type="ECO:0000256" key="10">
    <source>
        <dbReference type="ARBA" id="ARBA00023033"/>
    </source>
</evidence>
<evidence type="ECO:0000256" key="3">
    <source>
        <dbReference type="ARBA" id="ARBA00010617"/>
    </source>
</evidence>
<sequence>LGFTALLLLLLPFLILFNSYLKRRRRPPGPPGLPLIGNLFQLDQSEPPHIHLWQLAKKYGPIMRLKFGSVPVLVVSSSDMAEEVLKTHDLVFCSRPKLLGQQKLTYDNSDVAFTPYGDSWRELRKICVLHLLSNKQVQSFSPIREDEVQEMMKKISAHASRGEVANLSSIAVSFTSNLICRVAFGMRSDENWPCMEKFDELMLESQAMQGGFFVSDYMPLFGWVDRFSGMIDRLERVSKELDEFYEKLIDAHLDPDSSASLKNDLLAILIQLKANNSSPVDITWENIKGILLDILAGGTDTSATTIVWAMTTLMQNPEIMSRLGREVRDAVGIGGKATEDDVSKCPYLKAVVKEILRMYPPAPLLIPRESQKDCVIRGYEIEAKTMVYVNAWAIGRDPENWENPQQFIPERFLNGEADLIGKNFEAIPFGAGRRVCPGISTGLATVELALANLIYGFDWELPNGMEIKDIDTDVTPGITIAKKVPLCLVPKKFQ</sequence>
<evidence type="ECO:0000256" key="8">
    <source>
        <dbReference type="ARBA" id="ARBA00023002"/>
    </source>
</evidence>
<feature type="signal peptide" evidence="14">
    <location>
        <begin position="1"/>
        <end position="17"/>
    </location>
</feature>
<dbReference type="GO" id="GO:0016705">
    <property type="term" value="F:oxidoreductase activity, acting on paired donors, with incorporation or reduction of molecular oxygen"/>
    <property type="evidence" value="ECO:0007669"/>
    <property type="project" value="InterPro"/>
</dbReference>
<dbReference type="PANTHER" id="PTHR47955">
    <property type="entry name" value="CYTOCHROME P450 FAMILY 71 PROTEIN"/>
    <property type="match status" value="1"/>
</dbReference>
<gene>
    <name evidence="15" type="ORF">M569_05542</name>
</gene>
<evidence type="ECO:0000256" key="7">
    <source>
        <dbReference type="ARBA" id="ARBA00022989"/>
    </source>
</evidence>
<dbReference type="SUPFAM" id="SSF48264">
    <property type="entry name" value="Cytochrome P450"/>
    <property type="match status" value="1"/>
</dbReference>
<evidence type="ECO:0000256" key="12">
    <source>
        <dbReference type="PIRSR" id="PIRSR602401-1"/>
    </source>
</evidence>
<dbReference type="GO" id="GO:0016020">
    <property type="term" value="C:membrane"/>
    <property type="evidence" value="ECO:0007669"/>
    <property type="project" value="UniProtKB-SubCell"/>
</dbReference>
<evidence type="ECO:0008006" key="17">
    <source>
        <dbReference type="Google" id="ProtNLM"/>
    </source>
</evidence>
<protein>
    <recommendedName>
        <fullName evidence="17">Cytochrome P450</fullName>
    </recommendedName>
</protein>
<dbReference type="InterPro" id="IPR001128">
    <property type="entry name" value="Cyt_P450"/>
</dbReference>
<dbReference type="InterPro" id="IPR017972">
    <property type="entry name" value="Cyt_P450_CS"/>
</dbReference>
<evidence type="ECO:0000256" key="1">
    <source>
        <dbReference type="ARBA" id="ARBA00001971"/>
    </source>
</evidence>
<dbReference type="PANTHER" id="PTHR47955:SF22">
    <property type="entry name" value="CYTOCHROME P450 83B1-LIKE"/>
    <property type="match status" value="1"/>
</dbReference>
<keyword evidence="16" id="KW-1185">Reference proteome</keyword>
<organism evidence="15 16">
    <name type="scientific">Genlisea aurea</name>
    <dbReference type="NCBI Taxonomy" id="192259"/>
    <lineage>
        <taxon>Eukaryota</taxon>
        <taxon>Viridiplantae</taxon>
        <taxon>Streptophyta</taxon>
        <taxon>Embryophyta</taxon>
        <taxon>Tracheophyta</taxon>
        <taxon>Spermatophyta</taxon>
        <taxon>Magnoliopsida</taxon>
        <taxon>eudicotyledons</taxon>
        <taxon>Gunneridae</taxon>
        <taxon>Pentapetalae</taxon>
        <taxon>asterids</taxon>
        <taxon>lamiids</taxon>
        <taxon>Lamiales</taxon>
        <taxon>Lentibulariaceae</taxon>
        <taxon>Genlisea</taxon>
    </lineage>
</organism>
<evidence type="ECO:0000256" key="9">
    <source>
        <dbReference type="ARBA" id="ARBA00023004"/>
    </source>
</evidence>
<evidence type="ECO:0000256" key="6">
    <source>
        <dbReference type="ARBA" id="ARBA00022723"/>
    </source>
</evidence>
<name>S8CR09_9LAMI</name>
<proteinExistence type="inferred from homology"/>
<keyword evidence="5" id="KW-0812">Transmembrane</keyword>